<evidence type="ECO:0000256" key="1">
    <source>
        <dbReference type="SAM" id="MobiDB-lite"/>
    </source>
</evidence>
<dbReference type="EnsemblPlants" id="AET7Gv20926700.5">
    <property type="protein sequence ID" value="AET7Gv20926700.5"/>
    <property type="gene ID" value="AET7Gv20926700"/>
</dbReference>
<organism evidence="3 4">
    <name type="scientific">Aegilops tauschii subsp. strangulata</name>
    <name type="common">Goatgrass</name>
    <dbReference type="NCBI Taxonomy" id="200361"/>
    <lineage>
        <taxon>Eukaryota</taxon>
        <taxon>Viridiplantae</taxon>
        <taxon>Streptophyta</taxon>
        <taxon>Embryophyta</taxon>
        <taxon>Tracheophyta</taxon>
        <taxon>Spermatophyta</taxon>
        <taxon>Magnoliopsida</taxon>
        <taxon>Liliopsida</taxon>
        <taxon>Poales</taxon>
        <taxon>Poaceae</taxon>
        <taxon>BOP clade</taxon>
        <taxon>Pooideae</taxon>
        <taxon>Triticodae</taxon>
        <taxon>Triticeae</taxon>
        <taxon>Triticinae</taxon>
        <taxon>Aegilops</taxon>
    </lineage>
</organism>
<name>A0A453SFE1_AEGTS</name>
<reference evidence="3" key="4">
    <citation type="submission" date="2019-03" db="UniProtKB">
        <authorList>
            <consortium name="EnsemblPlants"/>
        </authorList>
    </citation>
    <scope>IDENTIFICATION</scope>
</reference>
<feature type="domain" description="WRKY19-like zinc finger" evidence="2">
    <location>
        <begin position="27"/>
        <end position="51"/>
    </location>
</feature>
<sequence length="52" mass="5236">KGVNRRNAGCTKGAQGSTDFCKSHGGGRRCTHPDCTKGAEGSTPFCKGHGGG</sequence>
<dbReference type="AlphaFoldDB" id="A0A453SFE1"/>
<reference evidence="4" key="1">
    <citation type="journal article" date="2014" name="Science">
        <title>Ancient hybridizations among the ancestral genomes of bread wheat.</title>
        <authorList>
            <consortium name="International Wheat Genome Sequencing Consortium,"/>
            <person name="Marcussen T."/>
            <person name="Sandve S.R."/>
            <person name="Heier L."/>
            <person name="Spannagl M."/>
            <person name="Pfeifer M."/>
            <person name="Jakobsen K.S."/>
            <person name="Wulff B.B."/>
            <person name="Steuernagel B."/>
            <person name="Mayer K.F."/>
            <person name="Olsen O.A."/>
        </authorList>
    </citation>
    <scope>NUCLEOTIDE SEQUENCE [LARGE SCALE GENOMIC DNA]</scope>
    <source>
        <strain evidence="4">cv. AL8/78</strain>
    </source>
</reference>
<dbReference type="Gramene" id="AET7Gv20926700.5">
    <property type="protein sequence ID" value="AET7Gv20926700.5"/>
    <property type="gene ID" value="AET7Gv20926700"/>
</dbReference>
<accession>A0A453SFE1</accession>
<protein>
    <recommendedName>
        <fullName evidence="2">WRKY19-like zinc finger domain-containing protein</fullName>
    </recommendedName>
</protein>
<evidence type="ECO:0000313" key="4">
    <source>
        <dbReference type="Proteomes" id="UP000015105"/>
    </source>
</evidence>
<feature type="region of interest" description="Disordered" evidence="1">
    <location>
        <begin position="1"/>
        <end position="28"/>
    </location>
</feature>
<evidence type="ECO:0000259" key="2">
    <source>
        <dbReference type="Pfam" id="PF24906"/>
    </source>
</evidence>
<reference evidence="3" key="5">
    <citation type="journal article" date="2021" name="G3 (Bethesda)">
        <title>Aegilops tauschii genome assembly Aet v5.0 features greater sequence contiguity and improved annotation.</title>
        <authorList>
            <person name="Wang L."/>
            <person name="Zhu T."/>
            <person name="Rodriguez J.C."/>
            <person name="Deal K.R."/>
            <person name="Dubcovsky J."/>
            <person name="McGuire P.E."/>
            <person name="Lux T."/>
            <person name="Spannagl M."/>
            <person name="Mayer K.F.X."/>
            <person name="Baldrich P."/>
            <person name="Meyers B.C."/>
            <person name="Huo N."/>
            <person name="Gu Y.Q."/>
            <person name="Zhou H."/>
            <person name="Devos K.M."/>
            <person name="Bennetzen J.L."/>
            <person name="Unver T."/>
            <person name="Budak H."/>
            <person name="Gulick P.J."/>
            <person name="Galiba G."/>
            <person name="Kalapos B."/>
            <person name="Nelson D.R."/>
            <person name="Li P."/>
            <person name="You F.M."/>
            <person name="Luo M.C."/>
            <person name="Dvorak J."/>
        </authorList>
    </citation>
    <scope>NUCLEOTIDE SEQUENCE [LARGE SCALE GENOMIC DNA]</scope>
    <source>
        <strain evidence="3">cv. AL8/78</strain>
    </source>
</reference>
<dbReference type="PANTHER" id="PTHR31827">
    <property type="entry name" value="EMB|CAB89363.1"/>
    <property type="match status" value="1"/>
</dbReference>
<keyword evidence="4" id="KW-1185">Reference proteome</keyword>
<reference evidence="3" key="3">
    <citation type="journal article" date="2017" name="Nature">
        <title>Genome sequence of the progenitor of the wheat D genome Aegilops tauschii.</title>
        <authorList>
            <person name="Luo M.C."/>
            <person name="Gu Y.Q."/>
            <person name="Puiu D."/>
            <person name="Wang H."/>
            <person name="Twardziok S.O."/>
            <person name="Deal K.R."/>
            <person name="Huo N."/>
            <person name="Zhu T."/>
            <person name="Wang L."/>
            <person name="Wang Y."/>
            <person name="McGuire P.E."/>
            <person name="Liu S."/>
            <person name="Long H."/>
            <person name="Ramasamy R.K."/>
            <person name="Rodriguez J.C."/>
            <person name="Van S.L."/>
            <person name="Yuan L."/>
            <person name="Wang Z."/>
            <person name="Xia Z."/>
            <person name="Xiao L."/>
            <person name="Anderson O.D."/>
            <person name="Ouyang S."/>
            <person name="Liang Y."/>
            <person name="Zimin A.V."/>
            <person name="Pertea G."/>
            <person name="Qi P."/>
            <person name="Bennetzen J.L."/>
            <person name="Dai X."/>
            <person name="Dawson M.W."/>
            <person name="Muller H.G."/>
            <person name="Kugler K."/>
            <person name="Rivarola-Duarte L."/>
            <person name="Spannagl M."/>
            <person name="Mayer K.F.X."/>
            <person name="Lu F.H."/>
            <person name="Bevan M.W."/>
            <person name="Leroy P."/>
            <person name="Li P."/>
            <person name="You F.M."/>
            <person name="Sun Q."/>
            <person name="Liu Z."/>
            <person name="Lyons E."/>
            <person name="Wicker T."/>
            <person name="Salzberg S.L."/>
            <person name="Devos K.M."/>
            <person name="Dvorak J."/>
        </authorList>
    </citation>
    <scope>NUCLEOTIDE SEQUENCE [LARGE SCALE GENOMIC DNA]</scope>
    <source>
        <strain evidence="3">cv. AL8/78</strain>
    </source>
</reference>
<dbReference type="Proteomes" id="UP000015105">
    <property type="component" value="Chromosome 7D"/>
</dbReference>
<dbReference type="InterPro" id="IPR056866">
    <property type="entry name" value="Znf_WRKY19"/>
</dbReference>
<dbReference type="PANTHER" id="PTHR31827:SF40">
    <property type="entry name" value="F22C12.10"/>
    <property type="match status" value="1"/>
</dbReference>
<reference evidence="4" key="2">
    <citation type="journal article" date="2017" name="Nat. Plants">
        <title>The Aegilops tauschii genome reveals multiple impacts of transposons.</title>
        <authorList>
            <person name="Zhao G."/>
            <person name="Zou C."/>
            <person name="Li K."/>
            <person name="Wang K."/>
            <person name="Li T."/>
            <person name="Gao L."/>
            <person name="Zhang X."/>
            <person name="Wang H."/>
            <person name="Yang Z."/>
            <person name="Liu X."/>
            <person name="Jiang W."/>
            <person name="Mao L."/>
            <person name="Kong X."/>
            <person name="Jiao Y."/>
            <person name="Jia J."/>
        </authorList>
    </citation>
    <scope>NUCLEOTIDE SEQUENCE [LARGE SCALE GENOMIC DNA]</scope>
    <source>
        <strain evidence="4">cv. AL8/78</strain>
    </source>
</reference>
<feature type="domain" description="WRKY19-like zinc finger" evidence="2">
    <location>
        <begin position="8"/>
        <end position="26"/>
    </location>
</feature>
<evidence type="ECO:0000313" key="3">
    <source>
        <dbReference type="EnsemblPlants" id="AET7Gv20926700.5"/>
    </source>
</evidence>
<dbReference type="Pfam" id="PF24906">
    <property type="entry name" value="Zf_WRKY19"/>
    <property type="match status" value="2"/>
</dbReference>
<proteinExistence type="predicted"/>